<dbReference type="Proteomes" id="UP000554235">
    <property type="component" value="Unassembled WGS sequence"/>
</dbReference>
<sequence>MPGTTGNTIGGGTDANDAGVPWIEYHNGQGELVAVDLPQHNPSTNGKSHKPQTGPRFVSEMKLLEYLDPQGTVIAMDAVNCDIAGPQDRIVATTSLGGVFIKTNFIADIHTFQKLGTIAQLRDRPCIRRTRFSSGRPSVEDTLDEWPSFQGQITDISAAVARIEPSHHDTLNAANRDPQITSETVRYMPMGEAPYEGRDHKAADRKTTPNYTIRYVAQPEQFTTSYSLVYQLPPTLAFTSIVSTTSLTVTQVLISDSVKMSRVPLSDAERRELHYAELDRVYQEECQQRASTGRGALPDAERRELYNAEVDRVYQEECQQRARDGSSRGRAQGQAEGPCVNCGSTRHGLHHCLSAREGTIKGCTLCHTMSHCVDQCARFRNMSLRERVKILVLDRINMPALDTSDSWFHSFRDLSAALGQDNTVTLPGRFPWTSGFARDIAGNPDRLGTLQAEFDKHRDNLRLPTDPATRDMDSVWHTFTAQGGRS</sequence>
<keyword evidence="2" id="KW-1185">Reference proteome</keyword>
<evidence type="ECO:0000313" key="1">
    <source>
        <dbReference type="EMBL" id="KAF4472486.1"/>
    </source>
</evidence>
<organism evidence="1 2">
    <name type="scientific">Fusarium albosuccineum</name>
    <dbReference type="NCBI Taxonomy" id="1237068"/>
    <lineage>
        <taxon>Eukaryota</taxon>
        <taxon>Fungi</taxon>
        <taxon>Dikarya</taxon>
        <taxon>Ascomycota</taxon>
        <taxon>Pezizomycotina</taxon>
        <taxon>Sordariomycetes</taxon>
        <taxon>Hypocreomycetidae</taxon>
        <taxon>Hypocreales</taxon>
        <taxon>Nectriaceae</taxon>
        <taxon>Fusarium</taxon>
        <taxon>Fusarium decemcellulare species complex</taxon>
    </lineage>
</organism>
<accession>A0A8H4PIX9</accession>
<reference evidence="1 2" key="1">
    <citation type="submission" date="2020-01" db="EMBL/GenBank/DDBJ databases">
        <title>Identification and distribution of gene clusters putatively required for synthesis of sphingolipid metabolism inhibitors in phylogenetically diverse species of the filamentous fungus Fusarium.</title>
        <authorList>
            <person name="Kim H.-S."/>
            <person name="Busman M."/>
            <person name="Brown D.W."/>
            <person name="Divon H."/>
            <person name="Uhlig S."/>
            <person name="Proctor R.H."/>
        </authorList>
    </citation>
    <scope>NUCLEOTIDE SEQUENCE [LARGE SCALE GENOMIC DNA]</scope>
    <source>
        <strain evidence="1 2">NRRL 20459</strain>
    </source>
</reference>
<dbReference type="EMBL" id="JAADYS010000070">
    <property type="protein sequence ID" value="KAF4472486.1"/>
    <property type="molecule type" value="Genomic_DNA"/>
</dbReference>
<protein>
    <submittedName>
        <fullName evidence="1">Uncharacterized protein</fullName>
    </submittedName>
</protein>
<dbReference type="AlphaFoldDB" id="A0A8H4PIX9"/>
<comment type="caution">
    <text evidence="1">The sequence shown here is derived from an EMBL/GenBank/DDBJ whole genome shotgun (WGS) entry which is preliminary data.</text>
</comment>
<dbReference type="OrthoDB" id="5099850at2759"/>
<proteinExistence type="predicted"/>
<name>A0A8H4PIX9_9HYPO</name>
<evidence type="ECO:0000313" key="2">
    <source>
        <dbReference type="Proteomes" id="UP000554235"/>
    </source>
</evidence>
<gene>
    <name evidence="1" type="ORF">FALBO_611</name>
</gene>